<protein>
    <submittedName>
        <fullName evidence="1">Uncharacterized protein</fullName>
    </submittedName>
</protein>
<dbReference type="EMBL" id="JAUCMX010000008">
    <property type="protein sequence ID" value="KAK3538227.1"/>
    <property type="molecule type" value="Genomic_DNA"/>
</dbReference>
<organism evidence="1 2">
    <name type="scientific">Hemibagrus guttatus</name>
    <dbReference type="NCBI Taxonomy" id="175788"/>
    <lineage>
        <taxon>Eukaryota</taxon>
        <taxon>Metazoa</taxon>
        <taxon>Chordata</taxon>
        <taxon>Craniata</taxon>
        <taxon>Vertebrata</taxon>
        <taxon>Euteleostomi</taxon>
        <taxon>Actinopterygii</taxon>
        <taxon>Neopterygii</taxon>
        <taxon>Teleostei</taxon>
        <taxon>Ostariophysi</taxon>
        <taxon>Siluriformes</taxon>
        <taxon>Bagridae</taxon>
        <taxon>Hemibagrus</taxon>
    </lineage>
</organism>
<proteinExistence type="predicted"/>
<sequence>FLDFILPTEAVETILNFCLWCNQRCQDLVHCPISTVPEFLQTCLFEGLSPSTLRTFKWSWRGFSKPPLSQ</sequence>
<name>A0AAE0V5K4_9TELE</name>
<keyword evidence="2" id="KW-1185">Reference proteome</keyword>
<accession>A0AAE0V5K4</accession>
<comment type="caution">
    <text evidence="1">The sequence shown here is derived from an EMBL/GenBank/DDBJ whole genome shotgun (WGS) entry which is preliminary data.</text>
</comment>
<dbReference type="AlphaFoldDB" id="A0AAE0V5K4"/>
<feature type="non-terminal residue" evidence="1">
    <location>
        <position position="70"/>
    </location>
</feature>
<dbReference type="Proteomes" id="UP001274896">
    <property type="component" value="Unassembled WGS sequence"/>
</dbReference>
<gene>
    <name evidence="1" type="ORF">QTP70_033088</name>
</gene>
<reference evidence="1" key="1">
    <citation type="submission" date="2023-06" db="EMBL/GenBank/DDBJ databases">
        <title>Male Hemibagrus guttatus genome.</title>
        <authorList>
            <person name="Bian C."/>
        </authorList>
    </citation>
    <scope>NUCLEOTIDE SEQUENCE</scope>
    <source>
        <strain evidence="1">Male_cb2023</strain>
        <tissue evidence="1">Muscle</tissue>
    </source>
</reference>
<evidence type="ECO:0000313" key="2">
    <source>
        <dbReference type="Proteomes" id="UP001274896"/>
    </source>
</evidence>
<evidence type="ECO:0000313" key="1">
    <source>
        <dbReference type="EMBL" id="KAK3538227.1"/>
    </source>
</evidence>